<feature type="non-terminal residue" evidence="3">
    <location>
        <position position="171"/>
    </location>
</feature>
<feature type="chain" id="PRO_5021341945" evidence="1">
    <location>
        <begin position="22"/>
        <end position="171"/>
    </location>
</feature>
<feature type="domain" description="Beta-lactamase-related" evidence="2">
    <location>
        <begin position="41"/>
        <end position="170"/>
    </location>
</feature>
<reference evidence="3 4" key="1">
    <citation type="journal article" date="2019" name="Environ. Microbiol.">
        <title>Species interactions and distinct microbial communities in high Arctic permafrost affected cryosols are associated with the CH4 and CO2 gas fluxes.</title>
        <authorList>
            <person name="Altshuler I."/>
            <person name="Hamel J."/>
            <person name="Turney S."/>
            <person name="Magnuson E."/>
            <person name="Levesque R."/>
            <person name="Greer C."/>
            <person name="Whyte L.G."/>
        </authorList>
    </citation>
    <scope>NUCLEOTIDE SEQUENCE [LARGE SCALE GENOMIC DNA]</scope>
    <source>
        <strain evidence="3 4">S5.1</strain>
    </source>
</reference>
<dbReference type="InterPro" id="IPR050789">
    <property type="entry name" value="Diverse_Enzym_Activities"/>
</dbReference>
<name>A0A502BXG3_9SPHN</name>
<keyword evidence="1" id="KW-0732">Signal</keyword>
<dbReference type="Pfam" id="PF00144">
    <property type="entry name" value="Beta-lactamase"/>
    <property type="match status" value="1"/>
</dbReference>
<evidence type="ECO:0000256" key="1">
    <source>
        <dbReference type="SAM" id="SignalP"/>
    </source>
</evidence>
<evidence type="ECO:0000313" key="3">
    <source>
        <dbReference type="EMBL" id="TPG05084.1"/>
    </source>
</evidence>
<accession>A0A502BXG3</accession>
<dbReference type="PANTHER" id="PTHR43283:SF7">
    <property type="entry name" value="BETA-LACTAMASE-RELATED DOMAIN-CONTAINING PROTEIN"/>
    <property type="match status" value="1"/>
</dbReference>
<evidence type="ECO:0000313" key="4">
    <source>
        <dbReference type="Proteomes" id="UP000318413"/>
    </source>
</evidence>
<feature type="signal peptide" evidence="1">
    <location>
        <begin position="1"/>
        <end position="21"/>
    </location>
</feature>
<dbReference type="EMBL" id="RCZK01000027">
    <property type="protein sequence ID" value="TPG05084.1"/>
    <property type="molecule type" value="Genomic_DNA"/>
</dbReference>
<dbReference type="InterPro" id="IPR001466">
    <property type="entry name" value="Beta-lactam-related"/>
</dbReference>
<evidence type="ECO:0000259" key="2">
    <source>
        <dbReference type="Pfam" id="PF00144"/>
    </source>
</evidence>
<dbReference type="AlphaFoldDB" id="A0A502BXG3"/>
<protein>
    <submittedName>
        <fullName evidence="3">Class A beta-lactamase-related serine hydrolase</fullName>
    </submittedName>
</protein>
<comment type="caution">
    <text evidence="3">The sequence shown here is derived from an EMBL/GenBank/DDBJ whole genome shotgun (WGS) entry which is preliminary data.</text>
</comment>
<dbReference type="Gene3D" id="3.40.710.10">
    <property type="entry name" value="DD-peptidase/beta-lactamase superfamily"/>
    <property type="match status" value="1"/>
</dbReference>
<dbReference type="Proteomes" id="UP000318413">
    <property type="component" value="Unassembled WGS sequence"/>
</dbReference>
<organism evidence="3 4">
    <name type="scientific">Sphingomonas oligophenolica</name>
    <dbReference type="NCBI Taxonomy" id="301154"/>
    <lineage>
        <taxon>Bacteria</taxon>
        <taxon>Pseudomonadati</taxon>
        <taxon>Pseudomonadota</taxon>
        <taxon>Alphaproteobacteria</taxon>
        <taxon>Sphingomonadales</taxon>
        <taxon>Sphingomonadaceae</taxon>
        <taxon>Sphingomonas</taxon>
    </lineage>
</organism>
<dbReference type="PANTHER" id="PTHR43283">
    <property type="entry name" value="BETA-LACTAMASE-RELATED"/>
    <property type="match status" value="1"/>
</dbReference>
<dbReference type="InterPro" id="IPR012338">
    <property type="entry name" value="Beta-lactam/transpept-like"/>
</dbReference>
<keyword evidence="4" id="KW-1185">Reference proteome</keyword>
<dbReference type="GO" id="GO:0016787">
    <property type="term" value="F:hydrolase activity"/>
    <property type="evidence" value="ECO:0007669"/>
    <property type="project" value="UniProtKB-KW"/>
</dbReference>
<sequence length="171" mass="18249">MRKNSQWIALASLVFATGSTAASDRGPLAPLFRAGEGDTRAALMIRDGRVVEKRYAAGYSDANRFVSWSMANTVTAILVGELVAEGKLSLDAPAPIAEWHRANDPRGAITLRMLLNMSSGLQHTEVGDPVEASDTNQVLFVSGTQKMAARAIGVPLEARPGAKFEYSSLTT</sequence>
<dbReference type="RefSeq" id="WP_140872834.1">
    <property type="nucleotide sequence ID" value="NZ_RCZK01000027.1"/>
</dbReference>
<dbReference type="OrthoDB" id="9814204at2"/>
<keyword evidence="3" id="KW-0378">Hydrolase</keyword>
<dbReference type="SUPFAM" id="SSF56601">
    <property type="entry name" value="beta-lactamase/transpeptidase-like"/>
    <property type="match status" value="1"/>
</dbReference>
<gene>
    <name evidence="3" type="ORF">EAH84_15240</name>
</gene>
<proteinExistence type="predicted"/>